<gene>
    <name evidence="1" type="ORF">BZL30_0456</name>
</gene>
<accession>A0A1V3XUT8</accession>
<name>A0A1V3XUT8_MYCKA</name>
<sequence>MTRLAVNHRRRRSGSTRPTGWVDRTFPALPASSAQILLVAYLLQPVDKAPVDHLLNGDVG</sequence>
<protein>
    <submittedName>
        <fullName evidence="1">Uncharacterized protein</fullName>
    </submittedName>
</protein>
<reference evidence="1 2" key="1">
    <citation type="submission" date="2017-02" db="EMBL/GenBank/DDBJ databases">
        <title>Complete genome sequences of Mycobacterium kansasii strains isolated from rhesus macaques.</title>
        <authorList>
            <person name="Panda A."/>
            <person name="Nagaraj S."/>
            <person name="Zhao X."/>
            <person name="Tettelin H."/>
            <person name="Detolla L.J."/>
        </authorList>
    </citation>
    <scope>NUCLEOTIDE SEQUENCE [LARGE SCALE GENOMIC DNA]</scope>
    <source>
        <strain evidence="1 2">11-3813</strain>
    </source>
</reference>
<organism evidence="1 2">
    <name type="scientific">Mycobacterium kansasii</name>
    <dbReference type="NCBI Taxonomy" id="1768"/>
    <lineage>
        <taxon>Bacteria</taxon>
        <taxon>Bacillati</taxon>
        <taxon>Actinomycetota</taxon>
        <taxon>Actinomycetes</taxon>
        <taxon>Mycobacteriales</taxon>
        <taxon>Mycobacteriaceae</taxon>
        <taxon>Mycobacterium</taxon>
    </lineage>
</organism>
<proteinExistence type="predicted"/>
<evidence type="ECO:0000313" key="1">
    <source>
        <dbReference type="EMBL" id="OOK82997.1"/>
    </source>
</evidence>
<comment type="caution">
    <text evidence="1">The sequence shown here is derived from an EMBL/GenBank/DDBJ whole genome shotgun (WGS) entry which is preliminary data.</text>
</comment>
<dbReference type="AlphaFoldDB" id="A0A1V3XUT8"/>
<evidence type="ECO:0000313" key="2">
    <source>
        <dbReference type="Proteomes" id="UP000189229"/>
    </source>
</evidence>
<dbReference type="EMBL" id="MVBM01000001">
    <property type="protein sequence ID" value="OOK82997.1"/>
    <property type="molecule type" value="Genomic_DNA"/>
</dbReference>
<dbReference type="Proteomes" id="UP000189229">
    <property type="component" value="Unassembled WGS sequence"/>
</dbReference>